<dbReference type="AlphaFoldDB" id="A0AAV5TFA8"/>
<dbReference type="EMBL" id="BTSX01000003">
    <property type="protein sequence ID" value="GMS90831.1"/>
    <property type="molecule type" value="Genomic_DNA"/>
</dbReference>
<evidence type="ECO:0000313" key="1">
    <source>
        <dbReference type="EMBL" id="GMS90831.1"/>
    </source>
</evidence>
<sequence>MGEGQQKDVRYREKMSVNENGSSGAYGKGRGGCGYGSGHRSIDRVYHFDSPSIQTALLLLDTYITGAGPSLTNAVHMLPATLASSRCTSVIDSAVGCRSANWILPVPHGSSITLLLGRCCVCCSCC</sequence>
<reference evidence="1" key="1">
    <citation type="submission" date="2023-10" db="EMBL/GenBank/DDBJ databases">
        <title>Genome assembly of Pristionchus species.</title>
        <authorList>
            <person name="Yoshida K."/>
            <person name="Sommer R.J."/>
        </authorList>
    </citation>
    <scope>NUCLEOTIDE SEQUENCE</scope>
    <source>
        <strain evidence="1">RS0144</strain>
    </source>
</reference>
<name>A0AAV5TFA8_9BILA</name>
<evidence type="ECO:0008006" key="3">
    <source>
        <dbReference type="Google" id="ProtNLM"/>
    </source>
</evidence>
<evidence type="ECO:0000313" key="2">
    <source>
        <dbReference type="Proteomes" id="UP001432027"/>
    </source>
</evidence>
<proteinExistence type="predicted"/>
<keyword evidence="2" id="KW-1185">Reference proteome</keyword>
<gene>
    <name evidence="1" type="ORF">PENTCL1PPCAC_13006</name>
</gene>
<protein>
    <recommendedName>
        <fullName evidence="3">G protein-coupled receptor</fullName>
    </recommendedName>
</protein>
<comment type="caution">
    <text evidence="1">The sequence shown here is derived from an EMBL/GenBank/DDBJ whole genome shotgun (WGS) entry which is preliminary data.</text>
</comment>
<feature type="non-terminal residue" evidence="1">
    <location>
        <position position="126"/>
    </location>
</feature>
<dbReference type="Proteomes" id="UP001432027">
    <property type="component" value="Unassembled WGS sequence"/>
</dbReference>
<accession>A0AAV5TFA8</accession>
<organism evidence="1 2">
    <name type="scientific">Pristionchus entomophagus</name>
    <dbReference type="NCBI Taxonomy" id="358040"/>
    <lineage>
        <taxon>Eukaryota</taxon>
        <taxon>Metazoa</taxon>
        <taxon>Ecdysozoa</taxon>
        <taxon>Nematoda</taxon>
        <taxon>Chromadorea</taxon>
        <taxon>Rhabditida</taxon>
        <taxon>Rhabditina</taxon>
        <taxon>Diplogasteromorpha</taxon>
        <taxon>Diplogasteroidea</taxon>
        <taxon>Neodiplogasteridae</taxon>
        <taxon>Pristionchus</taxon>
    </lineage>
</organism>